<keyword evidence="1" id="KW-0472">Membrane</keyword>
<proteinExistence type="predicted"/>
<keyword evidence="1" id="KW-1133">Transmembrane helix</keyword>
<dbReference type="AlphaFoldDB" id="A0ABD3EPU5"/>
<organism evidence="2 3">
    <name type="scientific">Phytophthora oleae</name>
    <dbReference type="NCBI Taxonomy" id="2107226"/>
    <lineage>
        <taxon>Eukaryota</taxon>
        <taxon>Sar</taxon>
        <taxon>Stramenopiles</taxon>
        <taxon>Oomycota</taxon>
        <taxon>Peronosporomycetes</taxon>
        <taxon>Peronosporales</taxon>
        <taxon>Peronosporaceae</taxon>
        <taxon>Phytophthora</taxon>
    </lineage>
</organism>
<evidence type="ECO:0008006" key="4">
    <source>
        <dbReference type="Google" id="ProtNLM"/>
    </source>
</evidence>
<protein>
    <recommendedName>
        <fullName evidence="4">RxLR effector protein</fullName>
    </recommendedName>
</protein>
<keyword evidence="3" id="KW-1185">Reference proteome</keyword>
<dbReference type="EMBL" id="JBIMZQ010000081">
    <property type="protein sequence ID" value="KAL3656447.1"/>
    <property type="molecule type" value="Genomic_DNA"/>
</dbReference>
<reference evidence="2 3" key="1">
    <citation type="submission" date="2024-09" db="EMBL/GenBank/DDBJ databases">
        <title>Genome sequencing and assembly of Phytophthora oleae, isolate VK10A, causative agent of rot of olive drupes.</title>
        <authorList>
            <person name="Conti Taguali S."/>
            <person name="Riolo M."/>
            <person name="La Spada F."/>
            <person name="Cacciola S.O."/>
            <person name="Dionisio G."/>
        </authorList>
    </citation>
    <scope>NUCLEOTIDE SEQUENCE [LARGE SCALE GENOMIC DNA]</scope>
    <source>
        <strain evidence="2 3">VK10A</strain>
    </source>
</reference>
<feature type="transmembrane region" description="Helical" evidence="1">
    <location>
        <begin position="50"/>
        <end position="68"/>
    </location>
</feature>
<feature type="transmembrane region" description="Helical" evidence="1">
    <location>
        <begin position="80"/>
        <end position="105"/>
    </location>
</feature>
<sequence length="148" mass="15745">MDRGGRCTRAEGAVCMEIGFVILHFFRFGRHQTFSAAFSTSSSMLHSPKLSLSFCFAVMVLLSTASALDVRHLTDATSAAHGVPIAAVAGVAAAAAVAVVVLVVIKLRRSDVGRRPKDVELHEVVISPSQPAAQPLSTKKQFVYTAHI</sequence>
<name>A0ABD3EPU5_9STRA</name>
<dbReference type="Proteomes" id="UP001632037">
    <property type="component" value="Unassembled WGS sequence"/>
</dbReference>
<comment type="caution">
    <text evidence="2">The sequence shown here is derived from an EMBL/GenBank/DDBJ whole genome shotgun (WGS) entry which is preliminary data.</text>
</comment>
<keyword evidence="1" id="KW-0812">Transmembrane</keyword>
<accession>A0ABD3EPU5</accession>
<evidence type="ECO:0000313" key="2">
    <source>
        <dbReference type="EMBL" id="KAL3656447.1"/>
    </source>
</evidence>
<evidence type="ECO:0000256" key="1">
    <source>
        <dbReference type="SAM" id="Phobius"/>
    </source>
</evidence>
<gene>
    <name evidence="2" type="ORF">V7S43_018672</name>
</gene>
<evidence type="ECO:0000313" key="3">
    <source>
        <dbReference type="Proteomes" id="UP001632037"/>
    </source>
</evidence>